<dbReference type="EMBL" id="ANOH01000462">
    <property type="protein sequence ID" value="EMI51957.1"/>
    <property type="molecule type" value="Genomic_DNA"/>
</dbReference>
<dbReference type="InterPro" id="IPR050738">
    <property type="entry name" value="Sulfatase"/>
</dbReference>
<dbReference type="PANTHER" id="PTHR42693">
    <property type="entry name" value="ARYLSULFATASE FAMILY MEMBER"/>
    <property type="match status" value="1"/>
</dbReference>
<feature type="domain" description="Sulfatase N-terminal" evidence="6">
    <location>
        <begin position="30"/>
        <end position="375"/>
    </location>
</feature>
<dbReference type="Pfam" id="PF00884">
    <property type="entry name" value="Sulfatase"/>
    <property type="match status" value="1"/>
</dbReference>
<proteinExistence type="inferred from homology"/>
<dbReference type="GO" id="GO:0004065">
    <property type="term" value="F:arylsulfatase activity"/>
    <property type="evidence" value="ECO:0007669"/>
    <property type="project" value="TreeGrafter"/>
</dbReference>
<sequence length="497" mass="55872">MRSQLLVAGLLALWSPFLFATKSSANDQQPNVLLIITDEHNFRTLGCYRETMSREQSNMWGIGAVVPTPHLDALAKDGVLCTRAYATSPVCSPCRAALFTGRYPHATGVPENDAVLDRSVPTLADRLNDVGYRTAYIGKWHLGGTGKPEWSPKVDGGFQFKKFMFNRGHWKKFAIEDGIPSVATRKNGNARAGAREADEESFATDWLTDRAIEYITDESATQPFFTVVSYPDPHGPNAVRSPYDHMFDDLPFAPPRTYQTGQPKPKWVAEKNHAAFRGADMSIYYGMVKCIDDNIGRLVERLKEANQFDNTLIIMTSDHGDLCYEHDRQNKGNPYEGSARIPMILRFPERIQAGQYYTRPIGTVDMTPTIMGLLNRPANLEDHGRNLSNELADVSTINESDSDEPVTFLRIGGKSARWVAAVDRRYKLVLSVNDVPWLFDAQRDPDELQNLYGRPDTHKVSKRLAKSLREYGTATNDPHLQNDRIAESLSRILDEDQ</sequence>
<dbReference type="AlphaFoldDB" id="M5TRZ2"/>
<keyword evidence="5" id="KW-0732">Signal</keyword>
<evidence type="ECO:0000256" key="3">
    <source>
        <dbReference type="ARBA" id="ARBA00022801"/>
    </source>
</evidence>
<evidence type="ECO:0000313" key="7">
    <source>
        <dbReference type="EMBL" id="EMI51957.1"/>
    </source>
</evidence>
<keyword evidence="2" id="KW-0479">Metal-binding</keyword>
<protein>
    <submittedName>
        <fullName evidence="7">Sulfatase family protein</fullName>
    </submittedName>
</protein>
<dbReference type="GO" id="GO:0046872">
    <property type="term" value="F:metal ion binding"/>
    <property type="evidence" value="ECO:0007669"/>
    <property type="project" value="UniProtKB-KW"/>
</dbReference>
<dbReference type="InterPro" id="IPR024607">
    <property type="entry name" value="Sulfatase_CS"/>
</dbReference>
<evidence type="ECO:0000256" key="2">
    <source>
        <dbReference type="ARBA" id="ARBA00022723"/>
    </source>
</evidence>
<dbReference type="CDD" id="cd16034">
    <property type="entry name" value="sulfatase_like"/>
    <property type="match status" value="1"/>
</dbReference>
<evidence type="ECO:0000256" key="5">
    <source>
        <dbReference type="SAM" id="SignalP"/>
    </source>
</evidence>
<dbReference type="PATRIC" id="fig|1263870.3.peg.6992"/>
<dbReference type="InterPro" id="IPR000917">
    <property type="entry name" value="Sulfatase_N"/>
</dbReference>
<keyword evidence="3" id="KW-0378">Hydrolase</keyword>
<dbReference type="SUPFAM" id="SSF53649">
    <property type="entry name" value="Alkaline phosphatase-like"/>
    <property type="match status" value="1"/>
</dbReference>
<evidence type="ECO:0000259" key="6">
    <source>
        <dbReference type="Pfam" id="PF00884"/>
    </source>
</evidence>
<dbReference type="Gene3D" id="3.40.720.10">
    <property type="entry name" value="Alkaline Phosphatase, subunit A"/>
    <property type="match status" value="1"/>
</dbReference>
<reference evidence="7 8" key="1">
    <citation type="journal article" date="2013" name="Mar. Genomics">
        <title>Expression of sulfatases in Rhodopirellula baltica and the diversity of sulfatases in the genus Rhodopirellula.</title>
        <authorList>
            <person name="Wegner C.E."/>
            <person name="Richter-Heitmann T."/>
            <person name="Klindworth A."/>
            <person name="Klockow C."/>
            <person name="Richter M."/>
            <person name="Achstetter T."/>
            <person name="Glockner F.O."/>
            <person name="Harder J."/>
        </authorList>
    </citation>
    <scope>NUCLEOTIDE SEQUENCE [LARGE SCALE GENOMIC DNA]</scope>
    <source>
        <strain evidence="7 8">SM41</strain>
    </source>
</reference>
<feature type="chain" id="PRO_5004072828" evidence="5">
    <location>
        <begin position="21"/>
        <end position="497"/>
    </location>
</feature>
<feature type="signal peptide" evidence="5">
    <location>
        <begin position="1"/>
        <end position="20"/>
    </location>
</feature>
<comment type="caution">
    <text evidence="7">The sequence shown here is derived from an EMBL/GenBank/DDBJ whole genome shotgun (WGS) entry which is preliminary data.</text>
</comment>
<comment type="similarity">
    <text evidence="1">Belongs to the sulfatase family.</text>
</comment>
<evidence type="ECO:0000256" key="1">
    <source>
        <dbReference type="ARBA" id="ARBA00008779"/>
    </source>
</evidence>
<dbReference type="PANTHER" id="PTHR42693:SF53">
    <property type="entry name" value="ENDO-4-O-SULFATASE"/>
    <property type="match status" value="1"/>
</dbReference>
<accession>M5TRZ2</accession>
<organism evidence="7 8">
    <name type="scientific">Rhodopirellula sallentina SM41</name>
    <dbReference type="NCBI Taxonomy" id="1263870"/>
    <lineage>
        <taxon>Bacteria</taxon>
        <taxon>Pseudomonadati</taxon>
        <taxon>Planctomycetota</taxon>
        <taxon>Planctomycetia</taxon>
        <taxon>Pirellulales</taxon>
        <taxon>Pirellulaceae</taxon>
        <taxon>Rhodopirellula</taxon>
    </lineage>
</organism>
<dbReference type="RefSeq" id="WP_008688825.1">
    <property type="nucleotide sequence ID" value="NZ_ANOH01000462.1"/>
</dbReference>
<name>M5TRZ2_9BACT</name>
<dbReference type="InterPro" id="IPR017850">
    <property type="entry name" value="Alkaline_phosphatase_core_sf"/>
</dbReference>
<evidence type="ECO:0000256" key="4">
    <source>
        <dbReference type="ARBA" id="ARBA00022837"/>
    </source>
</evidence>
<evidence type="ECO:0000313" key="8">
    <source>
        <dbReference type="Proteomes" id="UP000011885"/>
    </source>
</evidence>
<dbReference type="PROSITE" id="PS00149">
    <property type="entry name" value="SULFATASE_2"/>
    <property type="match status" value="1"/>
</dbReference>
<dbReference type="Proteomes" id="UP000011885">
    <property type="component" value="Unassembled WGS sequence"/>
</dbReference>
<keyword evidence="8" id="KW-1185">Reference proteome</keyword>
<keyword evidence="4" id="KW-0106">Calcium</keyword>
<gene>
    <name evidence="7" type="ORF">RSSM_06590</name>
</gene>